<feature type="transmembrane region" description="Helical" evidence="2">
    <location>
        <begin position="133"/>
        <end position="152"/>
    </location>
</feature>
<feature type="transmembrane region" description="Helical" evidence="2">
    <location>
        <begin position="112"/>
        <end position="127"/>
    </location>
</feature>
<dbReference type="EMBL" id="FQYP01000008">
    <property type="protein sequence ID" value="SHJ37454.1"/>
    <property type="molecule type" value="Genomic_DNA"/>
</dbReference>
<organism evidence="3 4">
    <name type="scientific">Aquimarina spongiae</name>
    <dbReference type="NCBI Taxonomy" id="570521"/>
    <lineage>
        <taxon>Bacteria</taxon>
        <taxon>Pseudomonadati</taxon>
        <taxon>Bacteroidota</taxon>
        <taxon>Flavobacteriia</taxon>
        <taxon>Flavobacteriales</taxon>
        <taxon>Flavobacteriaceae</taxon>
        <taxon>Aquimarina</taxon>
    </lineage>
</organism>
<keyword evidence="1" id="KW-0175">Coiled coil</keyword>
<evidence type="ECO:0000256" key="2">
    <source>
        <dbReference type="SAM" id="Phobius"/>
    </source>
</evidence>
<evidence type="ECO:0000256" key="1">
    <source>
        <dbReference type="SAM" id="Coils"/>
    </source>
</evidence>
<sequence length="312" mass="34979">MSTNQALTTVFQKDKIWILIVTSILIIIGFTNLLTTPAIDFLTNVNSDMMLSLGIAMELKSIASSIDSSKIPLIGGLATELEDIFTRAINYLAFSNIVLGVQTILVNMGKSLLFKILPVFFIVGIFFKKYNQIALRLLIISLLINPGLALYVNGIHYVSDTMELSLGSDLHKQLSEIKNKYEAKKEKLKVKQESKKEKQLEKAKEKGHEDISLFKKVEDAVVDKVEDVGVDVSEGVSETFQILKEGKKELMKLILNMVSNLAVLFLVLPLLYFYIMGLVLKKFFHFSGLNLIGTQEIDNLKKLGKDFESSNH</sequence>
<keyword evidence="2" id="KW-0472">Membrane</keyword>
<dbReference type="STRING" id="570521.SAMN04488508_10847"/>
<dbReference type="Proteomes" id="UP000184432">
    <property type="component" value="Unassembled WGS sequence"/>
</dbReference>
<proteinExistence type="predicted"/>
<keyword evidence="2" id="KW-0812">Transmembrane</keyword>
<accession>A0A1M6ISN9</accession>
<protein>
    <submittedName>
        <fullName evidence="3">Uncharacterized protein</fullName>
    </submittedName>
</protein>
<dbReference type="AlphaFoldDB" id="A0A1M6ISN9"/>
<keyword evidence="2" id="KW-1133">Transmembrane helix</keyword>
<name>A0A1M6ISN9_9FLAO</name>
<feature type="coiled-coil region" evidence="1">
    <location>
        <begin position="171"/>
        <end position="203"/>
    </location>
</feature>
<evidence type="ECO:0000313" key="3">
    <source>
        <dbReference type="EMBL" id="SHJ37454.1"/>
    </source>
</evidence>
<feature type="transmembrane region" description="Helical" evidence="2">
    <location>
        <begin position="253"/>
        <end position="275"/>
    </location>
</feature>
<keyword evidence="4" id="KW-1185">Reference proteome</keyword>
<feature type="transmembrane region" description="Helical" evidence="2">
    <location>
        <begin position="16"/>
        <end position="39"/>
    </location>
</feature>
<reference evidence="4" key="1">
    <citation type="submission" date="2016-11" db="EMBL/GenBank/DDBJ databases">
        <authorList>
            <person name="Varghese N."/>
            <person name="Submissions S."/>
        </authorList>
    </citation>
    <scope>NUCLEOTIDE SEQUENCE [LARGE SCALE GENOMIC DNA]</scope>
    <source>
        <strain evidence="4">DSM 22623</strain>
    </source>
</reference>
<gene>
    <name evidence="3" type="ORF">SAMN04488508_10847</name>
</gene>
<dbReference type="RefSeq" id="WP_073318844.1">
    <property type="nucleotide sequence ID" value="NZ_FQYP01000008.1"/>
</dbReference>
<evidence type="ECO:0000313" key="4">
    <source>
        <dbReference type="Proteomes" id="UP000184432"/>
    </source>
</evidence>
<dbReference type="OrthoDB" id="1159376at2"/>